<evidence type="ECO:0000256" key="1">
    <source>
        <dbReference type="ARBA" id="ARBA00022737"/>
    </source>
</evidence>
<gene>
    <name evidence="3" type="ORF">UFOPK1392_02122</name>
</gene>
<dbReference type="SMART" id="SM00060">
    <property type="entry name" value="FN3"/>
    <property type="match status" value="3"/>
</dbReference>
<dbReference type="PROSITE" id="PS50853">
    <property type="entry name" value="FN3"/>
    <property type="match status" value="3"/>
</dbReference>
<dbReference type="PANTHER" id="PTHR13817:SF73">
    <property type="entry name" value="FIBRONECTIN TYPE-III DOMAIN-CONTAINING PROTEIN"/>
    <property type="match status" value="1"/>
</dbReference>
<dbReference type="Gene3D" id="2.60.40.10">
    <property type="entry name" value="Immunoglobulins"/>
    <property type="match status" value="3"/>
</dbReference>
<feature type="domain" description="Fibronectin type-III" evidence="2">
    <location>
        <begin position="143"/>
        <end position="235"/>
    </location>
</feature>
<dbReference type="EMBL" id="CAEMXZ010000135">
    <property type="protein sequence ID" value="CAB4324353.1"/>
    <property type="molecule type" value="Genomic_DNA"/>
</dbReference>
<dbReference type="InterPro" id="IPR003961">
    <property type="entry name" value="FN3_dom"/>
</dbReference>
<dbReference type="PANTHER" id="PTHR13817">
    <property type="entry name" value="TITIN"/>
    <property type="match status" value="1"/>
</dbReference>
<evidence type="ECO:0000313" key="3">
    <source>
        <dbReference type="EMBL" id="CAB4324353.1"/>
    </source>
</evidence>
<name>A0A6J5YEV1_9ZZZZ</name>
<dbReference type="Pfam" id="PF00041">
    <property type="entry name" value="fn3"/>
    <property type="match status" value="3"/>
</dbReference>
<feature type="domain" description="Fibronectin type-III" evidence="2">
    <location>
        <begin position="49"/>
        <end position="142"/>
    </location>
</feature>
<dbReference type="PRINTS" id="PR00014">
    <property type="entry name" value="FNTYPEIII"/>
</dbReference>
<dbReference type="AlphaFoldDB" id="A0A6J5YEV1"/>
<dbReference type="CDD" id="cd00063">
    <property type="entry name" value="FN3"/>
    <property type="match status" value="3"/>
</dbReference>
<reference evidence="3" key="1">
    <citation type="submission" date="2020-05" db="EMBL/GenBank/DDBJ databases">
        <authorList>
            <person name="Chiriac C."/>
            <person name="Salcher M."/>
            <person name="Ghai R."/>
            <person name="Kavagutti S V."/>
        </authorList>
    </citation>
    <scope>NUCLEOTIDE SEQUENCE</scope>
</reference>
<evidence type="ECO:0000259" key="2">
    <source>
        <dbReference type="PROSITE" id="PS50853"/>
    </source>
</evidence>
<sequence length="330" mass="33472">MTSADGEAWFPRDAAESNSWTSIVCLRGLRVAVSRDGTDRVMTSGALVRPVAPTITDTSVGDRTITVTYSPGSDRVSGSPVATGFQYQLNGAGPWRTAGANSFTISRLTNGTTYTVRVRGFNDDGAGVASKPVSVTPGVVPSAPGKAVLDSVTATSAVIQWTASTSNGGLTISGYTYSAYTGGGATPVGSCTTVELICTISGLSTGVKYTIKGIATNAIGDSATSRVLGSVIPKDVPSTPTITNVVAGATARIAVVSWSAATANGSPITGYTLTTFTNAGTAVNRGCSVNANRTSCTVTGLPTGGSYEFRLTATNALGTSTQDTYGPWTN</sequence>
<dbReference type="InterPro" id="IPR036116">
    <property type="entry name" value="FN3_sf"/>
</dbReference>
<organism evidence="3">
    <name type="scientific">freshwater metagenome</name>
    <dbReference type="NCBI Taxonomy" id="449393"/>
    <lineage>
        <taxon>unclassified sequences</taxon>
        <taxon>metagenomes</taxon>
        <taxon>ecological metagenomes</taxon>
    </lineage>
</organism>
<dbReference type="SUPFAM" id="SSF49265">
    <property type="entry name" value="Fibronectin type III"/>
    <property type="match status" value="2"/>
</dbReference>
<proteinExistence type="predicted"/>
<protein>
    <submittedName>
        <fullName evidence="3">Unannotated protein</fullName>
    </submittedName>
</protein>
<feature type="domain" description="Fibronectin type-III" evidence="2">
    <location>
        <begin position="236"/>
        <end position="330"/>
    </location>
</feature>
<dbReference type="InterPro" id="IPR050964">
    <property type="entry name" value="Striated_Muscle_Regulatory"/>
</dbReference>
<dbReference type="InterPro" id="IPR013783">
    <property type="entry name" value="Ig-like_fold"/>
</dbReference>
<accession>A0A6J5YEV1</accession>
<keyword evidence="1" id="KW-0677">Repeat</keyword>